<dbReference type="PROSITE" id="PS01330">
    <property type="entry name" value="PABS_1"/>
    <property type="match status" value="1"/>
</dbReference>
<sequence length="293" mass="32471">MSIKDGWFSETEVLWPGQKFSLEVKEVLFHERSDFQDVLVFDSVHYGKVLVLDGVIQLTERDECSYQEMLTHIPCFAQGHPKKVLIVGGGDGGVLREIARHPGVETIHMCEIDSMVCEVSKRFEFCTASAFGDARLKLVHEDAAEFVKKEGNNGYDVIIVDSSDPVGPAETLFQPSFYQNMKQALAPMGVIATQGECLWLHLPLITTVLRACAEIFGSVDYAFTTVPSYPSGQIGFVLASVEERDLSTPASTPNAAMTEVLRYYSPEVHQAAFVLPVFAEKEIAGVRRRSSKE</sequence>
<evidence type="ECO:0000313" key="6">
    <source>
        <dbReference type="EMBL" id="CBJ29508.1"/>
    </source>
</evidence>
<keyword evidence="2 3" id="KW-0808">Transferase</keyword>
<dbReference type="GO" id="GO:0005829">
    <property type="term" value="C:cytosol"/>
    <property type="evidence" value="ECO:0007669"/>
    <property type="project" value="TreeGrafter"/>
</dbReference>
<feature type="domain" description="PABS" evidence="5">
    <location>
        <begin position="5"/>
        <end position="241"/>
    </location>
</feature>
<evidence type="ECO:0000256" key="3">
    <source>
        <dbReference type="PROSITE-ProRule" id="PRU00354"/>
    </source>
</evidence>
<dbReference type="Pfam" id="PF01564">
    <property type="entry name" value="Spermine_synth"/>
    <property type="match status" value="1"/>
</dbReference>
<dbReference type="Gene3D" id="3.40.50.150">
    <property type="entry name" value="Vaccinia Virus protein VP39"/>
    <property type="match status" value="1"/>
</dbReference>
<keyword evidence="7" id="KW-1185">Reference proteome</keyword>
<dbReference type="FunFam" id="3.40.50.150:FF:000013">
    <property type="entry name" value="Spermidine synthase"/>
    <property type="match status" value="1"/>
</dbReference>
<feature type="active site" description="Proton acceptor" evidence="3">
    <location>
        <position position="161"/>
    </location>
</feature>
<dbReference type="GO" id="GO:0008295">
    <property type="term" value="P:spermidine biosynthetic process"/>
    <property type="evidence" value="ECO:0007669"/>
    <property type="project" value="TreeGrafter"/>
</dbReference>
<dbReference type="EMBL" id="FN648060">
    <property type="protein sequence ID" value="CBJ29508.1"/>
    <property type="molecule type" value="Genomic_DNA"/>
</dbReference>
<dbReference type="PANTHER" id="PTHR11558">
    <property type="entry name" value="SPERMIDINE/SPERMINE SYNTHASE"/>
    <property type="match status" value="1"/>
</dbReference>
<dbReference type="InterPro" id="IPR030374">
    <property type="entry name" value="PABS"/>
</dbReference>
<dbReference type="PROSITE" id="PS51006">
    <property type="entry name" value="PABS_2"/>
    <property type="match status" value="1"/>
</dbReference>
<evidence type="ECO:0000256" key="4">
    <source>
        <dbReference type="RuleBase" id="RU003836"/>
    </source>
</evidence>
<dbReference type="InterPro" id="IPR035246">
    <property type="entry name" value="Spermidine_synt_N"/>
</dbReference>
<organism evidence="6 7">
    <name type="scientific">Ectocarpus siliculosus</name>
    <name type="common">Brown alga</name>
    <name type="synonym">Conferva siliculosa</name>
    <dbReference type="NCBI Taxonomy" id="2880"/>
    <lineage>
        <taxon>Eukaryota</taxon>
        <taxon>Sar</taxon>
        <taxon>Stramenopiles</taxon>
        <taxon>Ochrophyta</taxon>
        <taxon>PX clade</taxon>
        <taxon>Phaeophyceae</taxon>
        <taxon>Ectocarpales</taxon>
        <taxon>Ectocarpaceae</taxon>
        <taxon>Ectocarpus</taxon>
    </lineage>
</organism>
<dbReference type="Proteomes" id="UP000002630">
    <property type="component" value="Linkage Group LG12"/>
</dbReference>
<dbReference type="InterPro" id="IPR029063">
    <property type="entry name" value="SAM-dependent_MTases_sf"/>
</dbReference>
<protein>
    <submittedName>
        <fullName evidence="6">Spermidine/spermine synthase</fullName>
    </submittedName>
</protein>
<dbReference type="InParanoid" id="D7FKW3"/>
<dbReference type="NCBIfam" id="NF002010">
    <property type="entry name" value="PRK00811.1"/>
    <property type="match status" value="1"/>
</dbReference>
<dbReference type="Gene3D" id="2.30.140.10">
    <property type="entry name" value="Spermidine synthase, tetramerisation domain"/>
    <property type="match status" value="1"/>
</dbReference>
<dbReference type="AlphaFoldDB" id="D7FKW3"/>
<evidence type="ECO:0000313" key="7">
    <source>
        <dbReference type="Proteomes" id="UP000002630"/>
    </source>
</evidence>
<evidence type="ECO:0000259" key="5">
    <source>
        <dbReference type="PROSITE" id="PS51006"/>
    </source>
</evidence>
<dbReference type="HAMAP" id="MF_00198">
    <property type="entry name" value="Spermidine_synth"/>
    <property type="match status" value="1"/>
</dbReference>
<dbReference type="FunCoup" id="D7FKW3">
    <property type="interactions" value="367"/>
</dbReference>
<name>D7FKW3_ECTSI</name>
<dbReference type="NCBIfam" id="NF037959">
    <property type="entry name" value="MFS_SpdSyn"/>
    <property type="match status" value="1"/>
</dbReference>
<reference evidence="6 7" key="1">
    <citation type="journal article" date="2010" name="Nature">
        <title>The Ectocarpus genome and the independent evolution of multicellularity in brown algae.</title>
        <authorList>
            <person name="Cock J.M."/>
            <person name="Sterck L."/>
            <person name="Rouze P."/>
            <person name="Scornet D."/>
            <person name="Allen A.E."/>
            <person name="Amoutzias G."/>
            <person name="Anthouard V."/>
            <person name="Artiguenave F."/>
            <person name="Aury J.M."/>
            <person name="Badger J.H."/>
            <person name="Beszteri B."/>
            <person name="Billiau K."/>
            <person name="Bonnet E."/>
            <person name="Bothwell J.H."/>
            <person name="Bowler C."/>
            <person name="Boyen C."/>
            <person name="Brownlee C."/>
            <person name="Carrano C.J."/>
            <person name="Charrier B."/>
            <person name="Cho G.Y."/>
            <person name="Coelho S.M."/>
            <person name="Collen J."/>
            <person name="Corre E."/>
            <person name="Da Silva C."/>
            <person name="Delage L."/>
            <person name="Delaroque N."/>
            <person name="Dittami S.M."/>
            <person name="Doulbeau S."/>
            <person name="Elias M."/>
            <person name="Farnham G."/>
            <person name="Gachon C.M."/>
            <person name="Gschloessl B."/>
            <person name="Heesch S."/>
            <person name="Jabbari K."/>
            <person name="Jubin C."/>
            <person name="Kawai H."/>
            <person name="Kimura K."/>
            <person name="Kloareg B."/>
            <person name="Kupper F.C."/>
            <person name="Lang D."/>
            <person name="Le Bail A."/>
            <person name="Leblanc C."/>
            <person name="Lerouge P."/>
            <person name="Lohr M."/>
            <person name="Lopez P.J."/>
            <person name="Martens C."/>
            <person name="Maumus F."/>
            <person name="Michel G."/>
            <person name="Miranda-Saavedra D."/>
            <person name="Morales J."/>
            <person name="Moreau H."/>
            <person name="Motomura T."/>
            <person name="Nagasato C."/>
            <person name="Napoli C.A."/>
            <person name="Nelson D.R."/>
            <person name="Nyvall-Collen P."/>
            <person name="Peters A.F."/>
            <person name="Pommier C."/>
            <person name="Potin P."/>
            <person name="Poulain J."/>
            <person name="Quesneville H."/>
            <person name="Read B."/>
            <person name="Rensing S.A."/>
            <person name="Ritter A."/>
            <person name="Rousvoal S."/>
            <person name="Samanta M."/>
            <person name="Samson G."/>
            <person name="Schroeder D.C."/>
            <person name="Segurens B."/>
            <person name="Strittmatter M."/>
            <person name="Tonon T."/>
            <person name="Tregear J.W."/>
            <person name="Valentin K."/>
            <person name="von Dassow P."/>
            <person name="Yamagishi T."/>
            <person name="Van de Peer Y."/>
            <person name="Wincker P."/>
        </authorList>
    </citation>
    <scope>NUCLEOTIDE SEQUENCE [LARGE SCALE GENOMIC DNA]</scope>
    <source>
        <strain evidence="7">Ec32 / CCAP1310/4</strain>
    </source>
</reference>
<dbReference type="EMBL" id="FN649737">
    <property type="protein sequence ID" value="CBJ29508.1"/>
    <property type="molecule type" value="Genomic_DNA"/>
</dbReference>
<gene>
    <name evidence="6" type="ORF">Esi_0149_0059</name>
</gene>
<dbReference type="InterPro" id="IPR001045">
    <property type="entry name" value="Spermi_synthase"/>
</dbReference>
<dbReference type="Pfam" id="PF17284">
    <property type="entry name" value="Spermine_synt_N"/>
    <property type="match status" value="1"/>
</dbReference>
<dbReference type="FunFam" id="2.30.140.10:FF:000001">
    <property type="entry name" value="SPE3p Spermidine synthase"/>
    <property type="match status" value="1"/>
</dbReference>
<dbReference type="PANTHER" id="PTHR11558:SF11">
    <property type="entry name" value="SPERMIDINE SYNTHASE"/>
    <property type="match status" value="1"/>
</dbReference>
<keyword evidence="3" id="KW-0620">Polyamine biosynthesis</keyword>
<dbReference type="OMA" id="FLYHEMM"/>
<dbReference type="NCBIfam" id="TIGR00417">
    <property type="entry name" value="speE"/>
    <property type="match status" value="1"/>
</dbReference>
<dbReference type="GO" id="GO:0004766">
    <property type="term" value="F:spermidine synthase activity"/>
    <property type="evidence" value="ECO:0007669"/>
    <property type="project" value="TreeGrafter"/>
</dbReference>
<dbReference type="CDD" id="cd02440">
    <property type="entry name" value="AdoMet_MTases"/>
    <property type="match status" value="1"/>
</dbReference>
<dbReference type="InterPro" id="IPR030373">
    <property type="entry name" value="PABS_CS"/>
</dbReference>
<dbReference type="OrthoDB" id="38125at2759"/>
<dbReference type="SUPFAM" id="SSF53335">
    <property type="entry name" value="S-adenosyl-L-methionine-dependent methyltransferases"/>
    <property type="match status" value="1"/>
</dbReference>
<dbReference type="STRING" id="2880.D7FKW3"/>
<proteinExistence type="inferred from homology"/>
<evidence type="ECO:0000256" key="2">
    <source>
        <dbReference type="ARBA" id="ARBA00022679"/>
    </source>
</evidence>
<comment type="similarity">
    <text evidence="1 4">Belongs to the spermidine/spermine synthase family.</text>
</comment>
<evidence type="ECO:0000256" key="1">
    <source>
        <dbReference type="ARBA" id="ARBA00007867"/>
    </source>
</evidence>
<accession>D7FKW3</accession>
<dbReference type="eggNOG" id="KOG1562">
    <property type="taxonomic scope" value="Eukaryota"/>
</dbReference>
<dbReference type="InterPro" id="IPR037163">
    <property type="entry name" value="Spermidine_synt_N_sf"/>
</dbReference>